<dbReference type="AlphaFoldDB" id="A0A4U3LRW7"/>
<evidence type="ECO:0000313" key="2">
    <source>
        <dbReference type="EMBL" id="TKK77197.1"/>
    </source>
</evidence>
<name>A0A4U3LRW7_9ACTN</name>
<dbReference type="InterPro" id="IPR038765">
    <property type="entry name" value="Papain-like_cys_pep_sf"/>
</dbReference>
<evidence type="ECO:0000259" key="1">
    <source>
        <dbReference type="Pfam" id="PF05257"/>
    </source>
</evidence>
<evidence type="ECO:0000313" key="3">
    <source>
        <dbReference type="Proteomes" id="UP000308705"/>
    </source>
</evidence>
<comment type="caution">
    <text evidence="2">The sequence shown here is derived from an EMBL/GenBank/DDBJ whole genome shotgun (WGS) entry which is preliminary data.</text>
</comment>
<organism evidence="2 3">
    <name type="scientific">Herbidospora galbida</name>
    <dbReference type="NCBI Taxonomy" id="2575442"/>
    <lineage>
        <taxon>Bacteria</taxon>
        <taxon>Bacillati</taxon>
        <taxon>Actinomycetota</taxon>
        <taxon>Actinomycetes</taxon>
        <taxon>Streptosporangiales</taxon>
        <taxon>Streptosporangiaceae</taxon>
        <taxon>Herbidospora</taxon>
    </lineage>
</organism>
<dbReference type="InterPro" id="IPR007921">
    <property type="entry name" value="CHAP_dom"/>
</dbReference>
<dbReference type="RefSeq" id="WP_137251909.1">
    <property type="nucleotide sequence ID" value="NZ_SZQA01000082.1"/>
</dbReference>
<dbReference type="SUPFAM" id="SSF54001">
    <property type="entry name" value="Cysteine proteinases"/>
    <property type="match status" value="1"/>
</dbReference>
<dbReference type="OrthoDB" id="3497120at2"/>
<proteinExistence type="predicted"/>
<gene>
    <name evidence="2" type="ORF">FDA94_38295</name>
</gene>
<dbReference type="Gene3D" id="3.90.1720.10">
    <property type="entry name" value="endopeptidase domain like (from Nostoc punctiforme)"/>
    <property type="match status" value="1"/>
</dbReference>
<dbReference type="Pfam" id="PF05257">
    <property type="entry name" value="CHAP"/>
    <property type="match status" value="1"/>
</dbReference>
<accession>A0A4U3LRW7</accession>
<dbReference type="EMBL" id="SZQA01000082">
    <property type="protein sequence ID" value="TKK77197.1"/>
    <property type="molecule type" value="Genomic_DNA"/>
</dbReference>
<keyword evidence="3" id="KW-1185">Reference proteome</keyword>
<protein>
    <submittedName>
        <fullName evidence="2">CHAP domain-containing protein</fullName>
    </submittedName>
</protein>
<feature type="domain" description="Peptidase C51" evidence="1">
    <location>
        <begin position="67"/>
        <end position="160"/>
    </location>
</feature>
<reference evidence="2 3" key="1">
    <citation type="submission" date="2019-04" db="EMBL/GenBank/DDBJ databases">
        <title>Herbidospora sp. NEAU-GS14.nov., a novel actinomycete isolated from soil.</title>
        <authorList>
            <person name="Han L."/>
        </authorList>
    </citation>
    <scope>NUCLEOTIDE SEQUENCE [LARGE SCALE GENOMIC DNA]</scope>
    <source>
        <strain evidence="2 3">NEAU-GS14</strain>
    </source>
</reference>
<dbReference type="Proteomes" id="UP000308705">
    <property type="component" value="Unassembled WGS sequence"/>
</dbReference>
<sequence>MSTPLKQIIAGGMAAAGVLAPIAPAEASAAGAPLRLAGTSWFAGGGVPVCGASTATSCAGQRHVGGVSYNWWQCVELPQRFYLKRGWHSGVFSGVGIASQIFTRAAALGMERQANGSIKSIVPGDMIVMNRSGAAGHVVVVERVTVNKDGTRNVVTVGQNSQVVRNPMRWHGGRLDSFWASYSVAGVVHAKKNMGILSTDGGPADYPALVNGGGARPFGAGYLSVTSTGQVFGGLPGAAPTPASTVTGRITDAAVTPSGAGYWLLSSSGQIFPYGDAALPVARPATAQGELVAIDAAPNGYLVTTSTGQVYGPGVWITASPEGYSGQFVDIEVTTGGYWLLTSAGQVHPFGAAKWLGNATTFERAIVAMSGTATGRGYVMVDVAGNVFAFGDAEHLGDLPEGSAEAADIAVTATGYVITTKTGVRHTFGPDAGVTKPGAFNGMF</sequence>